<dbReference type="Gene3D" id="3.40.630.30">
    <property type="match status" value="1"/>
</dbReference>
<keyword evidence="3" id="KW-0808">Transferase</keyword>
<dbReference type="EMBL" id="JACEIB010000006">
    <property type="protein sequence ID" value="MBA2934185.1"/>
    <property type="molecule type" value="Genomic_DNA"/>
</dbReference>
<sequence>MTTVLLSKRLLLRPIAAEHREAIAALHADPRVAAQLVDGIPDTPGKADLFLRWNAPMAARGHGTFAVHRRDSAELIGLFSLTPFDGDEDALELGGKLFPSAWRGGLAVEAAAALIDHAFGTLDRARLVSAFHPDHRSAPASLARLGFAWERDGTLFGRPVRIMRLTRDGWIAQGCRPLRSRRRDSRSDDGGGGPDARYAKPMMAMTAEQPDE</sequence>
<dbReference type="SUPFAM" id="SSF55729">
    <property type="entry name" value="Acyl-CoA N-acyltransferases (Nat)"/>
    <property type="match status" value="1"/>
</dbReference>
<organism evidence="3 4">
    <name type="scientific">Sphingomonas chungangi</name>
    <dbReference type="NCBI Taxonomy" id="2683589"/>
    <lineage>
        <taxon>Bacteria</taxon>
        <taxon>Pseudomonadati</taxon>
        <taxon>Pseudomonadota</taxon>
        <taxon>Alphaproteobacteria</taxon>
        <taxon>Sphingomonadales</taxon>
        <taxon>Sphingomonadaceae</taxon>
        <taxon>Sphingomonas</taxon>
    </lineage>
</organism>
<comment type="caution">
    <text evidence="3">The sequence shown here is derived from an EMBL/GenBank/DDBJ whole genome shotgun (WGS) entry which is preliminary data.</text>
</comment>
<protein>
    <submittedName>
        <fullName evidence="3">GNAT family N-acetyltransferase</fullName>
    </submittedName>
</protein>
<dbReference type="InterPro" id="IPR000182">
    <property type="entry name" value="GNAT_dom"/>
</dbReference>
<dbReference type="PANTHER" id="PTHR43792">
    <property type="entry name" value="GNAT FAMILY, PUTATIVE (AFU_ORTHOLOGUE AFUA_3G00765)-RELATED-RELATED"/>
    <property type="match status" value="1"/>
</dbReference>
<feature type="domain" description="N-acetyltransferase" evidence="2">
    <location>
        <begin position="9"/>
        <end position="147"/>
    </location>
</feature>
<evidence type="ECO:0000256" key="1">
    <source>
        <dbReference type="SAM" id="MobiDB-lite"/>
    </source>
</evidence>
<evidence type="ECO:0000313" key="3">
    <source>
        <dbReference type="EMBL" id="MBA2934185.1"/>
    </source>
</evidence>
<dbReference type="RefSeq" id="WP_160365697.1">
    <property type="nucleotide sequence ID" value="NZ_JACEIB010000006.1"/>
</dbReference>
<dbReference type="GO" id="GO:0016747">
    <property type="term" value="F:acyltransferase activity, transferring groups other than amino-acyl groups"/>
    <property type="evidence" value="ECO:0007669"/>
    <property type="project" value="InterPro"/>
</dbReference>
<dbReference type="InterPro" id="IPR051531">
    <property type="entry name" value="N-acetyltransferase"/>
</dbReference>
<feature type="region of interest" description="Disordered" evidence="1">
    <location>
        <begin position="176"/>
        <end position="212"/>
    </location>
</feature>
<dbReference type="PANTHER" id="PTHR43792:SF1">
    <property type="entry name" value="N-ACETYLTRANSFERASE DOMAIN-CONTAINING PROTEIN"/>
    <property type="match status" value="1"/>
</dbReference>
<dbReference type="InterPro" id="IPR016181">
    <property type="entry name" value="Acyl_CoA_acyltransferase"/>
</dbReference>
<evidence type="ECO:0000259" key="2">
    <source>
        <dbReference type="Pfam" id="PF13302"/>
    </source>
</evidence>
<name>A0A838L650_9SPHN</name>
<keyword evidence="4" id="KW-1185">Reference proteome</keyword>
<proteinExistence type="predicted"/>
<gene>
    <name evidence="3" type="ORF">HZF05_08735</name>
</gene>
<reference evidence="3 4" key="1">
    <citation type="submission" date="2020-07" db="EMBL/GenBank/DDBJ databases">
        <authorList>
            <person name="Sun Q."/>
        </authorList>
    </citation>
    <scope>NUCLEOTIDE SEQUENCE [LARGE SCALE GENOMIC DNA]</scope>
    <source>
        <strain evidence="3 4">CGMCC 1.13654</strain>
    </source>
</reference>
<dbReference type="AlphaFoldDB" id="A0A838L650"/>
<dbReference type="Pfam" id="PF13302">
    <property type="entry name" value="Acetyltransf_3"/>
    <property type="match status" value="1"/>
</dbReference>
<evidence type="ECO:0000313" key="4">
    <source>
        <dbReference type="Proteomes" id="UP000570166"/>
    </source>
</evidence>
<accession>A0A838L650</accession>
<dbReference type="Proteomes" id="UP000570166">
    <property type="component" value="Unassembled WGS sequence"/>
</dbReference>